<name>A0ABW3TJ82_9MICO</name>
<evidence type="ECO:0000313" key="1">
    <source>
        <dbReference type="EMBL" id="MFD1200615.1"/>
    </source>
</evidence>
<evidence type="ECO:0000313" key="2">
    <source>
        <dbReference type="Proteomes" id="UP001597181"/>
    </source>
</evidence>
<comment type="caution">
    <text evidence="1">The sequence shown here is derived from an EMBL/GenBank/DDBJ whole genome shotgun (WGS) entry which is preliminary data.</text>
</comment>
<protein>
    <submittedName>
        <fullName evidence="1">Uncharacterized protein</fullName>
    </submittedName>
</protein>
<dbReference type="RefSeq" id="WP_343958982.1">
    <property type="nucleotide sequence ID" value="NZ_BAAAKZ010000003.1"/>
</dbReference>
<keyword evidence="2" id="KW-1185">Reference proteome</keyword>
<gene>
    <name evidence="1" type="ORF">ACFQ3U_01730</name>
</gene>
<accession>A0ABW3TJ82</accession>
<dbReference type="Proteomes" id="UP001597181">
    <property type="component" value="Unassembled WGS sequence"/>
</dbReference>
<organism evidence="1 2">
    <name type="scientific">Leucobacter albus</name>
    <dbReference type="NCBI Taxonomy" id="272210"/>
    <lineage>
        <taxon>Bacteria</taxon>
        <taxon>Bacillati</taxon>
        <taxon>Actinomycetota</taxon>
        <taxon>Actinomycetes</taxon>
        <taxon>Micrococcales</taxon>
        <taxon>Microbacteriaceae</taxon>
        <taxon>Leucobacter</taxon>
    </lineage>
</organism>
<reference evidence="2" key="1">
    <citation type="journal article" date="2019" name="Int. J. Syst. Evol. Microbiol.">
        <title>The Global Catalogue of Microorganisms (GCM) 10K type strain sequencing project: providing services to taxonomists for standard genome sequencing and annotation.</title>
        <authorList>
            <consortium name="The Broad Institute Genomics Platform"/>
            <consortium name="The Broad Institute Genome Sequencing Center for Infectious Disease"/>
            <person name="Wu L."/>
            <person name="Ma J."/>
        </authorList>
    </citation>
    <scope>NUCLEOTIDE SEQUENCE [LARGE SCALE GENOMIC DNA]</scope>
    <source>
        <strain evidence="2">CCUG 50213</strain>
    </source>
</reference>
<dbReference type="EMBL" id="JBHTLY010000001">
    <property type="protein sequence ID" value="MFD1200615.1"/>
    <property type="molecule type" value="Genomic_DNA"/>
</dbReference>
<proteinExistence type="predicted"/>
<sequence length="373" mass="42173">MEHSRQLLMMHAIHEDALFIGDYLSSLQRPEAQGFMPFLSFCMGSYMALFVYEGQRQIKKIDPDLGVEISDAAQQVLTRSRHSLKLFDDSKLGLEGLQSLFWDEIVPSHEDYFVGLLRFSWLKPLAKDVGVYRYNGRVISTTHAASFSLGLEASAIVEANLGERILSISTEYGRYFGALGAALDMSAVSFPDYLDGALFSQREEDYQAKKYYRTIFNGTETPELNATLLLLLGHLNFINEIVSTEPDSARLRYSTFKIRFLGIYQIVRSLVILRDQQHERLTAESLQAIDLIAQHPGARALMADDMRPLRNTLMHYSVDSRLDPTQLNTDNLLGTLLAAALGEERVEDFFGDFDALISETAALMNSWLQGRWT</sequence>